<feature type="transmembrane region" description="Helical" evidence="9">
    <location>
        <begin position="681"/>
        <end position="701"/>
    </location>
</feature>
<dbReference type="Pfam" id="PF00702">
    <property type="entry name" value="Hydrolase"/>
    <property type="match status" value="1"/>
</dbReference>
<dbReference type="InterPro" id="IPR008250">
    <property type="entry name" value="ATPase_P-typ_transduc_dom_A_sf"/>
</dbReference>
<feature type="transmembrane region" description="Helical" evidence="9">
    <location>
        <begin position="759"/>
        <end position="777"/>
    </location>
</feature>
<dbReference type="Pfam" id="PF00689">
    <property type="entry name" value="Cation_ATPase_C"/>
    <property type="match status" value="1"/>
</dbReference>
<evidence type="ECO:0000256" key="2">
    <source>
        <dbReference type="ARBA" id="ARBA00022692"/>
    </source>
</evidence>
<keyword evidence="5" id="KW-1278">Translocase</keyword>
<dbReference type="Proteomes" id="UP001419910">
    <property type="component" value="Unassembled WGS sequence"/>
</dbReference>
<proteinExistence type="predicted"/>
<dbReference type="EMBL" id="JBDIME010000017">
    <property type="protein sequence ID" value="MEN2791425.1"/>
    <property type="molecule type" value="Genomic_DNA"/>
</dbReference>
<dbReference type="SFLD" id="SFLDF00027">
    <property type="entry name" value="p-type_atpase"/>
    <property type="match status" value="1"/>
</dbReference>
<dbReference type="InterPro" id="IPR023299">
    <property type="entry name" value="ATPase_P-typ_cyto_dom_N"/>
</dbReference>
<dbReference type="Gene3D" id="3.40.1110.10">
    <property type="entry name" value="Calcium-transporting ATPase, cytoplasmic domain N"/>
    <property type="match status" value="1"/>
</dbReference>
<dbReference type="PANTHER" id="PTHR42861">
    <property type="entry name" value="CALCIUM-TRANSPORTING ATPASE"/>
    <property type="match status" value="1"/>
</dbReference>
<comment type="caution">
    <text evidence="11">The sequence shown here is derived from an EMBL/GenBank/DDBJ whole genome shotgun (WGS) entry which is preliminary data.</text>
</comment>
<feature type="region of interest" description="Disordered" evidence="8">
    <location>
        <begin position="1"/>
        <end position="24"/>
    </location>
</feature>
<dbReference type="InterPro" id="IPR044492">
    <property type="entry name" value="P_typ_ATPase_HD_dom"/>
</dbReference>
<dbReference type="InterPro" id="IPR004014">
    <property type="entry name" value="ATPase_P-typ_cation-transptr_N"/>
</dbReference>
<evidence type="ECO:0000256" key="9">
    <source>
        <dbReference type="SAM" id="Phobius"/>
    </source>
</evidence>
<keyword evidence="4" id="KW-0067">ATP-binding</keyword>
<dbReference type="Gene3D" id="1.20.1110.10">
    <property type="entry name" value="Calcium-transporting ATPase, transmembrane domain"/>
    <property type="match status" value="1"/>
</dbReference>
<dbReference type="SMART" id="SM00831">
    <property type="entry name" value="Cation_ATPase_N"/>
    <property type="match status" value="1"/>
</dbReference>
<feature type="transmembrane region" description="Helical" evidence="9">
    <location>
        <begin position="825"/>
        <end position="844"/>
    </location>
</feature>
<feature type="domain" description="Cation-transporting P-type ATPase N-terminal" evidence="10">
    <location>
        <begin position="12"/>
        <end position="78"/>
    </location>
</feature>
<feature type="transmembrane region" description="Helical" evidence="9">
    <location>
        <begin position="280"/>
        <end position="304"/>
    </location>
</feature>
<feature type="transmembrane region" description="Helical" evidence="9">
    <location>
        <begin position="654"/>
        <end position="675"/>
    </location>
</feature>
<evidence type="ECO:0000256" key="4">
    <source>
        <dbReference type="ARBA" id="ARBA00022840"/>
    </source>
</evidence>
<dbReference type="SUPFAM" id="SSF56784">
    <property type="entry name" value="HAD-like"/>
    <property type="match status" value="1"/>
</dbReference>
<evidence type="ECO:0000256" key="5">
    <source>
        <dbReference type="ARBA" id="ARBA00022967"/>
    </source>
</evidence>
<feature type="transmembrane region" description="Helical" evidence="9">
    <location>
        <begin position="246"/>
        <end position="268"/>
    </location>
</feature>
<evidence type="ECO:0000256" key="8">
    <source>
        <dbReference type="SAM" id="MobiDB-lite"/>
    </source>
</evidence>
<feature type="transmembrane region" description="Helical" evidence="9">
    <location>
        <begin position="798"/>
        <end position="819"/>
    </location>
</feature>
<sequence>MARAKATNAKGTGGTMTDGSRSGGLTADAARARLEADGPNELPRAGQRSVLRIAIEVLREPMLALLLAGGVAYLLLGDTTEALILLAFATFSVVVTVVQESRTEHVLEALRDLSAPRALVIRDGARLRIAGREVVRDDLLVLEQGDRIAADAVLVEAADLQADESLLTGESLPVGKAVAIQDGAEHDRRPGGEGQPYVYSGSLVTRGSGIARVLATGPRSEIGRIGQSLATLDAEAPRLRRETTRIVTWCAAGGGAVALLVVLLFGLLRGGWIEAVLAGIAIGMSMLPEEFPVVLTVFLAMGAWRIGKVGVLTRRAAAIETLGSATVLCTDKTGTLTENRMSVVALWLPSGETHMVQPEVSVPEAYHGLIETAALASAAEPTDPMEIALHGARSAVPAIAPSTSALAHAYALRPDLLAMSNIWDDGDTLTISAKGAPEAIASLCHLPAHEFAAMTDAVEAMAVRGIRVLAVATAAPRDRAWAQSQQDYDYALTGLVGLADPIRASVPGAVAECRSAGIRVVMITGDYAATARSIATQAGIAEGDVLTGTDLASLDDTQLAERLKAVTVFARIMPEQKLRIVQAFKADGEIVAMTGDGVNDAPSLKAAHIGVAMGKRGTDVAREASAIVLLEDDFGSIVQSVRLGRRIYDNIRKAMAFIFAVHVPIAGLALLPLFFGLPILFGPIHIALLEMVIDPVCALVFEAEREEDDIMRRRPRDPSEALFSLPMIAWSVFQGGLAFAMLATVFLVESWSGMPEIELRALTFFALIAEIVALILVNRSFSAALGEAIIRHNAALRYVAAAIAAVTALILFLPSAQALLRFGSIAWSDMALAIGLGVMLMLLLEACKPVVRRLTARVSPTAPRGLVAAS</sequence>
<gene>
    <name evidence="11" type="ORF">ABC974_17445</name>
</gene>
<dbReference type="SUPFAM" id="SSF81653">
    <property type="entry name" value="Calcium ATPase, transduction domain A"/>
    <property type="match status" value="1"/>
</dbReference>
<dbReference type="InterPro" id="IPR036412">
    <property type="entry name" value="HAD-like_sf"/>
</dbReference>
<dbReference type="Gene3D" id="3.40.50.1000">
    <property type="entry name" value="HAD superfamily/HAD-like"/>
    <property type="match status" value="1"/>
</dbReference>
<evidence type="ECO:0000256" key="6">
    <source>
        <dbReference type="ARBA" id="ARBA00022989"/>
    </source>
</evidence>
<dbReference type="NCBIfam" id="TIGR01494">
    <property type="entry name" value="ATPase_P-type"/>
    <property type="match status" value="2"/>
</dbReference>
<dbReference type="SFLD" id="SFLDG00002">
    <property type="entry name" value="C1.7:_P-type_atpase_like"/>
    <property type="match status" value="1"/>
</dbReference>
<keyword evidence="12" id="KW-1185">Reference proteome</keyword>
<comment type="subcellular location">
    <subcellularLocation>
        <location evidence="1">Membrane</location>
        <topology evidence="1">Multi-pass membrane protein</topology>
    </subcellularLocation>
</comment>
<dbReference type="Gene3D" id="2.70.150.10">
    <property type="entry name" value="Calcium-transporting ATPase, cytoplasmic transduction domain A"/>
    <property type="match status" value="1"/>
</dbReference>
<evidence type="ECO:0000256" key="1">
    <source>
        <dbReference type="ARBA" id="ARBA00004141"/>
    </source>
</evidence>
<dbReference type="InterPro" id="IPR006068">
    <property type="entry name" value="ATPase_P-typ_cation-transptr_C"/>
</dbReference>
<organism evidence="11 12">
    <name type="scientific">Sphingomonas oligophenolica</name>
    <dbReference type="NCBI Taxonomy" id="301154"/>
    <lineage>
        <taxon>Bacteria</taxon>
        <taxon>Pseudomonadati</taxon>
        <taxon>Pseudomonadota</taxon>
        <taxon>Alphaproteobacteria</taxon>
        <taxon>Sphingomonadales</taxon>
        <taxon>Sphingomonadaceae</taxon>
        <taxon>Sphingomonas</taxon>
    </lineage>
</organism>
<dbReference type="PRINTS" id="PR00119">
    <property type="entry name" value="CATATPASE"/>
</dbReference>
<dbReference type="SUPFAM" id="SSF81665">
    <property type="entry name" value="Calcium ATPase, transmembrane domain M"/>
    <property type="match status" value="1"/>
</dbReference>
<dbReference type="SFLD" id="SFLDS00003">
    <property type="entry name" value="Haloacid_Dehalogenase"/>
    <property type="match status" value="1"/>
</dbReference>
<keyword evidence="6 9" id="KW-1133">Transmembrane helix</keyword>
<accession>A0ABU9Y6I5</accession>
<keyword evidence="7 9" id="KW-0472">Membrane</keyword>
<evidence type="ECO:0000313" key="11">
    <source>
        <dbReference type="EMBL" id="MEN2791425.1"/>
    </source>
</evidence>
<dbReference type="InterPro" id="IPR023298">
    <property type="entry name" value="ATPase_P-typ_TM_dom_sf"/>
</dbReference>
<name>A0ABU9Y6I5_9SPHN</name>
<evidence type="ECO:0000313" key="12">
    <source>
        <dbReference type="Proteomes" id="UP001419910"/>
    </source>
</evidence>
<dbReference type="PROSITE" id="PS00154">
    <property type="entry name" value="ATPASE_E1_E2"/>
    <property type="match status" value="1"/>
</dbReference>
<evidence type="ECO:0000256" key="3">
    <source>
        <dbReference type="ARBA" id="ARBA00022741"/>
    </source>
</evidence>
<reference evidence="11 12" key="1">
    <citation type="submission" date="2024-05" db="EMBL/GenBank/DDBJ databases">
        <authorList>
            <person name="Liu Q."/>
            <person name="Xin Y.-H."/>
        </authorList>
    </citation>
    <scope>NUCLEOTIDE SEQUENCE [LARGE SCALE GENOMIC DNA]</scope>
    <source>
        <strain evidence="11 12">CGMCC 1.10181</strain>
    </source>
</reference>
<dbReference type="InterPro" id="IPR023214">
    <property type="entry name" value="HAD_sf"/>
</dbReference>
<evidence type="ECO:0000259" key="10">
    <source>
        <dbReference type="SMART" id="SM00831"/>
    </source>
</evidence>
<dbReference type="Pfam" id="PF00122">
    <property type="entry name" value="E1-E2_ATPase"/>
    <property type="match status" value="1"/>
</dbReference>
<feature type="transmembrane region" description="Helical" evidence="9">
    <location>
        <begin position="722"/>
        <end position="747"/>
    </location>
</feature>
<protein>
    <submittedName>
        <fullName evidence="11">Cation-translocating P-type ATPase</fullName>
    </submittedName>
</protein>
<dbReference type="InterPro" id="IPR059000">
    <property type="entry name" value="ATPase_P-type_domA"/>
</dbReference>
<dbReference type="PRINTS" id="PR00120">
    <property type="entry name" value="HATPASE"/>
</dbReference>
<keyword evidence="2 9" id="KW-0812">Transmembrane</keyword>
<dbReference type="InterPro" id="IPR001757">
    <property type="entry name" value="P_typ_ATPase"/>
</dbReference>
<dbReference type="Pfam" id="PF00690">
    <property type="entry name" value="Cation_ATPase_N"/>
    <property type="match status" value="1"/>
</dbReference>
<keyword evidence="3" id="KW-0547">Nucleotide-binding</keyword>
<dbReference type="InterPro" id="IPR018303">
    <property type="entry name" value="ATPase_P-typ_P_site"/>
</dbReference>
<evidence type="ECO:0000256" key="7">
    <source>
        <dbReference type="ARBA" id="ARBA00023136"/>
    </source>
</evidence>